<evidence type="ECO:0000313" key="3">
    <source>
        <dbReference type="Proteomes" id="UP000005237"/>
    </source>
</evidence>
<dbReference type="EnsemblMetazoa" id="CJA04767b.1">
    <property type="protein sequence ID" value="CJA04767b.1"/>
    <property type="gene ID" value="WBGene00123971"/>
</dbReference>
<reference evidence="3" key="1">
    <citation type="submission" date="2010-08" db="EMBL/GenBank/DDBJ databases">
        <authorList>
            <consortium name="Caenorhabditis japonica Sequencing Consortium"/>
            <person name="Wilson R.K."/>
        </authorList>
    </citation>
    <scope>NUCLEOTIDE SEQUENCE [LARGE SCALE GENOMIC DNA]</scope>
    <source>
        <strain evidence="3">DF5081</strain>
    </source>
</reference>
<accession>A0A8R1HP76</accession>
<protein>
    <recommendedName>
        <fullName evidence="4">DUF19 domain-containing protein</fullName>
    </recommendedName>
</protein>
<organism evidence="2 3">
    <name type="scientific">Caenorhabditis japonica</name>
    <dbReference type="NCBI Taxonomy" id="281687"/>
    <lineage>
        <taxon>Eukaryota</taxon>
        <taxon>Metazoa</taxon>
        <taxon>Ecdysozoa</taxon>
        <taxon>Nematoda</taxon>
        <taxon>Chromadorea</taxon>
        <taxon>Rhabditida</taxon>
        <taxon>Rhabditina</taxon>
        <taxon>Rhabditomorpha</taxon>
        <taxon>Rhabditoidea</taxon>
        <taxon>Rhabditidae</taxon>
        <taxon>Peloderinae</taxon>
        <taxon>Caenorhabditis</taxon>
    </lineage>
</organism>
<evidence type="ECO:0008006" key="4">
    <source>
        <dbReference type="Google" id="ProtNLM"/>
    </source>
</evidence>
<feature type="signal peptide" evidence="1">
    <location>
        <begin position="1"/>
        <end position="18"/>
    </location>
</feature>
<evidence type="ECO:0000313" key="2">
    <source>
        <dbReference type="EnsemblMetazoa" id="CJA04767b.1"/>
    </source>
</evidence>
<keyword evidence="1" id="KW-0732">Signal</keyword>
<keyword evidence="3" id="KW-1185">Reference proteome</keyword>
<reference evidence="2" key="2">
    <citation type="submission" date="2022-06" db="UniProtKB">
        <authorList>
            <consortium name="EnsemblMetazoa"/>
        </authorList>
    </citation>
    <scope>IDENTIFICATION</scope>
    <source>
        <strain evidence="2">DF5081</strain>
    </source>
</reference>
<feature type="chain" id="PRO_5035766543" description="DUF19 domain-containing protein" evidence="1">
    <location>
        <begin position="19"/>
        <end position="185"/>
    </location>
</feature>
<sequence length="185" mass="20469">MLLRYVALSTLLIGFLDAHACTPQQEKCSIALTELTGRINDPMAIFGRPSQLAFLCNVLSGCTREDYACSPNQETGESVVQKLCIQPASNQCKNNLSANNDRIDFNFLVDTIEIPNLKSVFKCWCINERRSFVGIARTAVLKNCGPTELAGFNKCEGLNPHPPFYVLLHQPLGHPATVKNDSQLR</sequence>
<dbReference type="Proteomes" id="UP000005237">
    <property type="component" value="Unassembled WGS sequence"/>
</dbReference>
<proteinExistence type="predicted"/>
<dbReference type="AlphaFoldDB" id="A0A8R1HP76"/>
<name>A0A8R1HP76_CAEJA</name>
<evidence type="ECO:0000256" key="1">
    <source>
        <dbReference type="SAM" id="SignalP"/>
    </source>
</evidence>